<dbReference type="PANTHER" id="PTHR46825">
    <property type="entry name" value="D-ALANYL-D-ALANINE-CARBOXYPEPTIDASE/ENDOPEPTIDASE AMPH"/>
    <property type="match status" value="1"/>
</dbReference>
<dbReference type="Gene3D" id="3.40.710.10">
    <property type="entry name" value="DD-peptidase/beta-lactamase superfamily"/>
    <property type="match status" value="1"/>
</dbReference>
<accession>A0ABS1U772</accession>
<gene>
    <name evidence="2" type="ORF">JMJ56_14200</name>
</gene>
<evidence type="ECO:0000313" key="2">
    <source>
        <dbReference type="EMBL" id="MBL6079166.1"/>
    </source>
</evidence>
<dbReference type="InterPro" id="IPR001466">
    <property type="entry name" value="Beta-lactam-related"/>
</dbReference>
<dbReference type="SUPFAM" id="SSF56601">
    <property type="entry name" value="beta-lactamase/transpeptidase-like"/>
    <property type="match status" value="1"/>
</dbReference>
<dbReference type="InterPro" id="IPR012338">
    <property type="entry name" value="Beta-lactam/transpept-like"/>
</dbReference>
<sequence>MPRFDRSAAAAHAEAQAAAWTAEAGPGGAILLFGRDGPTHAACGGLADLAHGLGITPDTAFRWASLTKQVLAALALRAGPGLEARLGGHLPGLSPAVGAVTVGHALGMTSGLPDAMEAAWQCHVPPSAAMSRDMLLDLVARLPALNYPQGTEISYTNTGYRLMQHLLEGRAGDVGAAWRETFFKPLGMAATQFPEDWTDPVPGLARGYWRDDAGRWHEGRYGPHLSASGGLAGPALDLAAWLVALMAGHGPLAGVLDALAAPRRLVDGRETAYGLGLGRTPLGPHVLLGHGGSLPGFKNQVLFSRELEAGVIVLTNREDVDSLALALAVMAAGLGLDPAPPVLPGTLRPGLYAAADGGPFWIEVEGSAVTFLGAREGLVAGEDGWAVSCSPYMWMRLRQEGAAIAGEVNHVARRFLPVQDAAHDPAWQGEWRNEEFGSAFAIGPGGGTLTMGTGPLRAAMPLLPLGGGRALFRRADGPWAQRPCLHVQGDRARLVTNRCRVLDYRRA</sequence>
<proteinExistence type="predicted"/>
<protein>
    <submittedName>
        <fullName evidence="2">Beta-lactamase family protein</fullName>
    </submittedName>
</protein>
<comment type="caution">
    <text evidence="2">The sequence shown here is derived from an EMBL/GenBank/DDBJ whole genome shotgun (WGS) entry which is preliminary data.</text>
</comment>
<dbReference type="PANTHER" id="PTHR46825:SF9">
    <property type="entry name" value="BETA-LACTAMASE-RELATED DOMAIN-CONTAINING PROTEIN"/>
    <property type="match status" value="1"/>
</dbReference>
<feature type="domain" description="Beta-lactamase-related" evidence="1">
    <location>
        <begin position="22"/>
        <end position="321"/>
    </location>
</feature>
<organism evidence="2 3">
    <name type="scientific">Belnapia arida</name>
    <dbReference type="NCBI Taxonomy" id="2804533"/>
    <lineage>
        <taxon>Bacteria</taxon>
        <taxon>Pseudomonadati</taxon>
        <taxon>Pseudomonadota</taxon>
        <taxon>Alphaproteobacteria</taxon>
        <taxon>Acetobacterales</taxon>
        <taxon>Roseomonadaceae</taxon>
        <taxon>Belnapia</taxon>
    </lineage>
</organism>
<evidence type="ECO:0000259" key="1">
    <source>
        <dbReference type="Pfam" id="PF00144"/>
    </source>
</evidence>
<dbReference type="RefSeq" id="WP_202832415.1">
    <property type="nucleotide sequence ID" value="NZ_JAETWB010000005.1"/>
</dbReference>
<keyword evidence="3" id="KW-1185">Reference proteome</keyword>
<dbReference type="Proteomes" id="UP000660885">
    <property type="component" value="Unassembled WGS sequence"/>
</dbReference>
<dbReference type="EMBL" id="JAETWB010000005">
    <property type="protein sequence ID" value="MBL6079166.1"/>
    <property type="molecule type" value="Genomic_DNA"/>
</dbReference>
<dbReference type="InterPro" id="IPR050491">
    <property type="entry name" value="AmpC-like"/>
</dbReference>
<dbReference type="Pfam" id="PF00144">
    <property type="entry name" value="Beta-lactamase"/>
    <property type="match status" value="1"/>
</dbReference>
<name>A0ABS1U772_9PROT</name>
<evidence type="ECO:0000313" key="3">
    <source>
        <dbReference type="Proteomes" id="UP000660885"/>
    </source>
</evidence>
<reference evidence="2 3" key="1">
    <citation type="submission" date="2021-01" db="EMBL/GenBank/DDBJ databases">
        <title>Belnapia mucosa sp. nov. and Belnapia arida sp. nov., isolated from the Tabernas Desert (Almeria, Spain).</title>
        <authorList>
            <person name="Molina-Menor E."/>
            <person name="Vidal-Verdu A."/>
            <person name="Calonge A."/>
            <person name="Satari L."/>
            <person name="Pereto J."/>
            <person name="Porcar M."/>
        </authorList>
    </citation>
    <scope>NUCLEOTIDE SEQUENCE [LARGE SCALE GENOMIC DNA]</scope>
    <source>
        <strain evidence="2 3">T18</strain>
    </source>
</reference>